<dbReference type="GO" id="GO:0016491">
    <property type="term" value="F:oxidoreductase activity"/>
    <property type="evidence" value="ECO:0007669"/>
    <property type="project" value="InterPro"/>
</dbReference>
<evidence type="ECO:0000256" key="4">
    <source>
        <dbReference type="ARBA" id="ARBA00023004"/>
    </source>
</evidence>
<dbReference type="HOGENOM" id="CLU_777602_0_0_2"/>
<dbReference type="PANTHER" id="PTHR43273">
    <property type="entry name" value="ANAEROBIC SULFATASE-MATURATING ENZYME HOMOLOG ASLB-RELATED"/>
    <property type="match status" value="1"/>
</dbReference>
<dbReference type="RefSeq" id="WP_012349640.1">
    <property type="nucleotide sequence ID" value="NC_010525.1"/>
</dbReference>
<evidence type="ECO:0000313" key="8">
    <source>
        <dbReference type="Proteomes" id="UP000001694"/>
    </source>
</evidence>
<feature type="domain" description="Radical SAM core" evidence="6">
    <location>
        <begin position="1"/>
        <end position="222"/>
    </location>
</feature>
<evidence type="ECO:0000256" key="3">
    <source>
        <dbReference type="ARBA" id="ARBA00022723"/>
    </source>
</evidence>
<dbReference type="CDD" id="cd01335">
    <property type="entry name" value="Radical_SAM"/>
    <property type="match status" value="1"/>
</dbReference>
<keyword evidence="8" id="KW-1185">Reference proteome</keyword>
<dbReference type="PANTHER" id="PTHR43273:SF2">
    <property type="entry name" value="RADICAL SAM CORE DOMAIN-CONTAINING PROTEIN"/>
    <property type="match status" value="1"/>
</dbReference>
<dbReference type="Pfam" id="PF04055">
    <property type="entry name" value="Radical_SAM"/>
    <property type="match status" value="1"/>
</dbReference>
<dbReference type="OrthoDB" id="30736at2157"/>
<dbReference type="InterPro" id="IPR023867">
    <property type="entry name" value="Sulphatase_maturase_rSAM"/>
</dbReference>
<keyword evidence="2" id="KW-0949">S-adenosyl-L-methionine</keyword>
<dbReference type="GO" id="GO:0051536">
    <property type="term" value="F:iron-sulfur cluster binding"/>
    <property type="evidence" value="ECO:0007669"/>
    <property type="project" value="UniProtKB-KW"/>
</dbReference>
<dbReference type="PROSITE" id="PS51918">
    <property type="entry name" value="RADICAL_SAM"/>
    <property type="match status" value="1"/>
</dbReference>
<dbReference type="SFLD" id="SFLDG01104">
    <property type="entry name" value="Uncharacterised_Radical_SAM_Su"/>
    <property type="match status" value="1"/>
</dbReference>
<keyword evidence="3" id="KW-0479">Metal-binding</keyword>
<dbReference type="InterPro" id="IPR013785">
    <property type="entry name" value="Aldolase_TIM"/>
</dbReference>
<dbReference type="InterPro" id="IPR058240">
    <property type="entry name" value="rSAM_sf"/>
</dbReference>
<dbReference type="SUPFAM" id="SSF102114">
    <property type="entry name" value="Radical SAM enzymes"/>
    <property type="match status" value="1"/>
</dbReference>
<dbReference type="EMBL" id="CP001014">
    <property type="protein sequence ID" value="ACB39219.1"/>
    <property type="molecule type" value="Genomic_DNA"/>
</dbReference>
<evidence type="ECO:0000256" key="1">
    <source>
        <dbReference type="ARBA" id="ARBA00001966"/>
    </source>
</evidence>
<evidence type="ECO:0000256" key="2">
    <source>
        <dbReference type="ARBA" id="ARBA00022691"/>
    </source>
</evidence>
<name>B1YB88_PYRNV</name>
<dbReference type="AlphaFoldDB" id="B1YB88"/>
<reference evidence="7" key="1">
    <citation type="submission" date="2008-03" db="EMBL/GenBank/DDBJ databases">
        <title>Complete sequence of Thermoproteus neutrophilus V24Sta.</title>
        <authorList>
            <consortium name="US DOE Joint Genome Institute"/>
            <person name="Copeland A."/>
            <person name="Lucas S."/>
            <person name="Lapidus A."/>
            <person name="Glavina del Rio T."/>
            <person name="Dalin E."/>
            <person name="Tice H."/>
            <person name="Bruce D."/>
            <person name="Goodwin L."/>
            <person name="Pitluck S."/>
            <person name="Sims D."/>
            <person name="Brettin T."/>
            <person name="Detter J.C."/>
            <person name="Han C."/>
            <person name="Kuske C.R."/>
            <person name="Schmutz J."/>
            <person name="Larimer F."/>
            <person name="Land M."/>
            <person name="Hauser L."/>
            <person name="Kyrpides N."/>
            <person name="Mikhailova N."/>
            <person name="Biddle J.F."/>
            <person name="Zhang Z."/>
            <person name="Fitz-Gibbon S.T."/>
            <person name="Lowe T.M."/>
            <person name="Saltikov C."/>
            <person name="House C.H."/>
            <person name="Richardson P."/>
        </authorList>
    </citation>
    <scope>NUCLEOTIDE SEQUENCE [LARGE SCALE GENOMIC DNA]</scope>
    <source>
        <strain evidence="7">V24Sta</strain>
    </source>
</reference>
<keyword evidence="4" id="KW-0408">Iron</keyword>
<gene>
    <name evidence="7" type="ordered locus">Tneu_0266</name>
</gene>
<dbReference type="KEGG" id="tne:Tneu_0266"/>
<comment type="cofactor">
    <cofactor evidence="1">
        <name>[4Fe-4S] cluster</name>
        <dbReference type="ChEBI" id="CHEBI:49883"/>
    </cofactor>
</comment>
<keyword evidence="5" id="KW-0411">Iron-sulfur</keyword>
<organism evidence="7 8">
    <name type="scientific">Pyrobaculum neutrophilum (strain DSM 2338 / JCM 9278 / NBRC 100436 / V24Sta)</name>
    <name type="common">Thermoproteus neutrophilus</name>
    <dbReference type="NCBI Taxonomy" id="444157"/>
    <lineage>
        <taxon>Archaea</taxon>
        <taxon>Thermoproteota</taxon>
        <taxon>Thermoprotei</taxon>
        <taxon>Thermoproteales</taxon>
        <taxon>Thermoproteaceae</taxon>
        <taxon>Pyrobaculum</taxon>
    </lineage>
</organism>
<dbReference type="InterPro" id="IPR023819">
    <property type="entry name" value="Pep-mod_rSAM_AF0577"/>
</dbReference>
<dbReference type="InterPro" id="IPR007197">
    <property type="entry name" value="rSAM"/>
</dbReference>
<dbReference type="NCBIfam" id="TIGR04084">
    <property type="entry name" value="rSAM_AF0577"/>
    <property type="match status" value="1"/>
</dbReference>
<accession>B1YB88</accession>
<dbReference type="GO" id="GO:0046872">
    <property type="term" value="F:metal ion binding"/>
    <property type="evidence" value="ECO:0007669"/>
    <property type="project" value="UniProtKB-KW"/>
</dbReference>
<protein>
    <submittedName>
        <fullName evidence="7">Radical SAM domain protein</fullName>
    </submittedName>
</protein>
<dbReference type="eggNOG" id="arCOG00938">
    <property type="taxonomic scope" value="Archaea"/>
</dbReference>
<dbReference type="STRING" id="444157.Tneu_0266"/>
<dbReference type="InterPro" id="IPR023885">
    <property type="entry name" value="4Fe4S-binding_SPASM_dom"/>
</dbReference>
<evidence type="ECO:0000256" key="5">
    <source>
        <dbReference type="ARBA" id="ARBA00023014"/>
    </source>
</evidence>
<evidence type="ECO:0000259" key="6">
    <source>
        <dbReference type="PROSITE" id="PS51918"/>
    </source>
</evidence>
<dbReference type="SFLD" id="SFLDS00029">
    <property type="entry name" value="Radical_SAM"/>
    <property type="match status" value="1"/>
</dbReference>
<dbReference type="NCBIfam" id="TIGR04085">
    <property type="entry name" value="rSAM_more_4Fe4S"/>
    <property type="match status" value="1"/>
</dbReference>
<dbReference type="GeneID" id="6165645"/>
<proteinExistence type="predicted"/>
<evidence type="ECO:0000313" key="7">
    <source>
        <dbReference type="EMBL" id="ACB39219.1"/>
    </source>
</evidence>
<dbReference type="Proteomes" id="UP000001694">
    <property type="component" value="Chromosome"/>
</dbReference>
<dbReference type="SFLD" id="SFLDG01067">
    <property type="entry name" value="SPASM/twitch_domain_containing"/>
    <property type="match status" value="1"/>
</dbReference>
<dbReference type="Gene3D" id="3.20.20.70">
    <property type="entry name" value="Aldolase class I"/>
    <property type="match status" value="1"/>
</dbReference>
<sequence>MLWFVLTTGACNLQCRYCGGSFDERHSPWRPKVAAGEVARFIAQRDGKPVVFFYGGEPLLNPHYVVEVMEALPNARFGIQTNGTLVRRLPPEVWRRFSTVLLSIDGPQEVTDYYRGPGVYRRVVEALRWLKDEVGCGCKTVARMAVGRRSDIYRDVTHLLGLGFDAVHWQLNVIWTDEWGPREFLRWAEESYLPGVRGLRDLFLSEAERGRALEVIPILGIYRALLVRPYDWVPCGAGRHAFAINTDGRILHCPIAVSEKWATAGHIRIGLNGAAPRLRDRCLVCEYRHVCGGRCLYTQYEDYWGEEGFDAVCQVTKRTIKILEEEAPRLRKLIDAGVLDPRRLDYDPLLDSTEVIP</sequence>